<evidence type="ECO:0000313" key="2">
    <source>
        <dbReference type="Proteomes" id="UP000018888"/>
    </source>
</evidence>
<name>A0A2P4QMA0_RHIID</name>
<organism evidence="1 2">
    <name type="scientific">Rhizophagus irregularis (strain DAOM 181602 / DAOM 197198 / MUCL 43194)</name>
    <name type="common">Arbuscular mycorrhizal fungus</name>
    <name type="synonym">Glomus intraradices</name>
    <dbReference type="NCBI Taxonomy" id="747089"/>
    <lineage>
        <taxon>Eukaryota</taxon>
        <taxon>Fungi</taxon>
        <taxon>Fungi incertae sedis</taxon>
        <taxon>Mucoromycota</taxon>
        <taxon>Glomeromycotina</taxon>
        <taxon>Glomeromycetes</taxon>
        <taxon>Glomerales</taxon>
        <taxon>Glomeraceae</taxon>
        <taxon>Rhizophagus</taxon>
    </lineage>
</organism>
<accession>A0A2P4QMA0</accession>
<dbReference type="EMBL" id="AUPC02000030">
    <property type="protein sequence ID" value="POG78773.1"/>
    <property type="molecule type" value="Genomic_DNA"/>
</dbReference>
<reference evidence="1 2" key="1">
    <citation type="journal article" date="2013" name="Proc. Natl. Acad. Sci. U.S.A.">
        <title>Genome of an arbuscular mycorrhizal fungus provides insight into the oldest plant symbiosis.</title>
        <authorList>
            <person name="Tisserant E."/>
            <person name="Malbreil M."/>
            <person name="Kuo A."/>
            <person name="Kohler A."/>
            <person name="Symeonidi A."/>
            <person name="Balestrini R."/>
            <person name="Charron P."/>
            <person name="Duensing N."/>
            <person name="Frei Dit Frey N."/>
            <person name="Gianinazzi-Pearson V."/>
            <person name="Gilbert L.B."/>
            <person name="Handa Y."/>
            <person name="Herr J.R."/>
            <person name="Hijri M."/>
            <person name="Koul R."/>
            <person name="Kawaguchi M."/>
            <person name="Krajinski F."/>
            <person name="Lammers P.J."/>
            <person name="Masclaux F.G."/>
            <person name="Murat C."/>
            <person name="Morin E."/>
            <person name="Ndikumana S."/>
            <person name="Pagni M."/>
            <person name="Petitpierre D."/>
            <person name="Requena N."/>
            <person name="Rosikiewicz P."/>
            <person name="Riley R."/>
            <person name="Saito K."/>
            <person name="San Clemente H."/>
            <person name="Shapiro H."/>
            <person name="van Tuinen D."/>
            <person name="Becard G."/>
            <person name="Bonfante P."/>
            <person name="Paszkowski U."/>
            <person name="Shachar-Hill Y.Y."/>
            <person name="Tuskan G.A."/>
            <person name="Young P.W."/>
            <person name="Sanders I.R."/>
            <person name="Henrissat B."/>
            <person name="Rensing S.A."/>
            <person name="Grigoriev I.V."/>
            <person name="Corradi N."/>
            <person name="Roux C."/>
            <person name="Martin F."/>
        </authorList>
    </citation>
    <scope>NUCLEOTIDE SEQUENCE [LARGE SCALE GENOMIC DNA]</scope>
    <source>
        <strain evidence="1 2">DAOM 197198</strain>
    </source>
</reference>
<comment type="caution">
    <text evidence="1">The sequence shown here is derived from an EMBL/GenBank/DDBJ whole genome shotgun (WGS) entry which is preliminary data.</text>
</comment>
<gene>
    <name evidence="1" type="ORF">GLOIN_2v1766387</name>
</gene>
<proteinExistence type="predicted"/>
<reference evidence="1 2" key="2">
    <citation type="journal article" date="2018" name="New Phytol.">
        <title>High intraspecific genome diversity in the model arbuscular mycorrhizal symbiont Rhizophagus irregularis.</title>
        <authorList>
            <person name="Chen E.C.H."/>
            <person name="Morin E."/>
            <person name="Beaudet D."/>
            <person name="Noel J."/>
            <person name="Yildirir G."/>
            <person name="Ndikumana S."/>
            <person name="Charron P."/>
            <person name="St-Onge C."/>
            <person name="Giorgi J."/>
            <person name="Kruger M."/>
            <person name="Marton T."/>
            <person name="Ropars J."/>
            <person name="Grigoriev I.V."/>
            <person name="Hainaut M."/>
            <person name="Henrissat B."/>
            <person name="Roux C."/>
            <person name="Martin F."/>
            <person name="Corradi N."/>
        </authorList>
    </citation>
    <scope>NUCLEOTIDE SEQUENCE [LARGE SCALE GENOMIC DNA]</scope>
    <source>
        <strain evidence="1 2">DAOM 197198</strain>
    </source>
</reference>
<sequence>MDDPSDVDYEKDDIILKKKYEDYQIVICRDGKFVVTFDTELDGTVEIDETIAYFKINNDFTIEKNYKLPSFEGPELDINNSMTDENKVDRWSIDISNIHKKNDDGYFILVALSRIKEYVDSLSEKFEYPQSIKRKLNNWYTDTDDGCMKRLLSSIYDKYFLVTKYKKDSQLLEVYNLVNMELETTAKRFEKEDELFNFKKYNYIIFTISSLQLCFTQGNNIINLYCIENGLQVASKKFNELERIHLLEFIDSDETLLVIGESPKEDKDSEGEKKLKDYNLNIDTSLASTSGNILQIDNDGKVSKKSKRKKNKYPEFCYPNSKPIIDVNDIESWVLGEHERKNYTLYYNKRGTEEEILQLLVGESTVQIWHQIKDDGKNKGDLPNNGNPFLEYIWSNRIPINQERDKTKLRIEYFKCGSNDRSHEKLNDFHLKIDENKDINEKRKQKFKMVMKRCDKVIKRENISEKFRAIRHACKALEHLNKRYKNKSLIDNYIKSYKYRDMITYIELIVWKFAKLEPQNFRLLDIRHNIMKSLILSDCDDLIKYVLFGNEESIGNKVVHDEPRHILRNNLWPKRSFLKEDDLDFAEKIDYGLKETIKPENNMELAIYHCKDDYVIKLFYKECFAGITQDSVGLFRKNT</sequence>
<dbReference type="AlphaFoldDB" id="A0A2P4QMA0"/>
<dbReference type="Proteomes" id="UP000018888">
    <property type="component" value="Unassembled WGS sequence"/>
</dbReference>
<keyword evidence="2" id="KW-1185">Reference proteome</keyword>
<evidence type="ECO:0000313" key="1">
    <source>
        <dbReference type="EMBL" id="POG78773.1"/>
    </source>
</evidence>
<protein>
    <submittedName>
        <fullName evidence="1">Uncharacterized protein</fullName>
    </submittedName>
</protein>